<evidence type="ECO:0000256" key="2">
    <source>
        <dbReference type="ARBA" id="ARBA00022857"/>
    </source>
</evidence>
<dbReference type="STRING" id="1094558.ME5_01932"/>
<dbReference type="RefSeq" id="WP_008040670.1">
    <property type="nucleotide sequence ID" value="NZ_JH725147.1"/>
</dbReference>
<dbReference type="EMBL" id="AIMB01000008">
    <property type="protein sequence ID" value="EJF89381.1"/>
    <property type="molecule type" value="Genomic_DNA"/>
</dbReference>
<keyword evidence="2" id="KW-0521">NADP</keyword>
<gene>
    <name evidence="8" type="ORF">ME5_01932</name>
</gene>
<keyword evidence="3" id="KW-0560">Oxidoreductase</keyword>
<dbReference type="PANTHER" id="PTHR43827">
    <property type="entry name" value="2,5-DIKETO-D-GLUCONIC ACID REDUCTASE"/>
    <property type="match status" value="1"/>
</dbReference>
<evidence type="ECO:0000256" key="5">
    <source>
        <dbReference type="PIRSR" id="PIRSR000097-2"/>
    </source>
</evidence>
<dbReference type="Pfam" id="PF00248">
    <property type="entry name" value="Aldo_ket_red"/>
    <property type="match status" value="1"/>
</dbReference>
<dbReference type="PROSITE" id="PS00062">
    <property type="entry name" value="ALDOKETO_REDUCTASE_2"/>
    <property type="match status" value="1"/>
</dbReference>
<dbReference type="GO" id="GO:0016616">
    <property type="term" value="F:oxidoreductase activity, acting on the CH-OH group of donors, NAD or NADP as acceptor"/>
    <property type="evidence" value="ECO:0007669"/>
    <property type="project" value="UniProtKB-ARBA"/>
</dbReference>
<feature type="domain" description="NADP-dependent oxidoreductase" evidence="7">
    <location>
        <begin position="18"/>
        <end position="259"/>
    </location>
</feature>
<proteinExistence type="inferred from homology"/>
<dbReference type="AlphaFoldDB" id="J0QTZ5"/>
<dbReference type="InterPro" id="IPR020471">
    <property type="entry name" value="AKR"/>
</dbReference>
<feature type="site" description="Lowers pKa of active site Tyr" evidence="6">
    <location>
        <position position="75"/>
    </location>
</feature>
<dbReference type="Proteomes" id="UP000008952">
    <property type="component" value="Unassembled WGS sequence"/>
</dbReference>
<organism evidence="8 9">
    <name type="scientific">Bartonella tamiae Th239</name>
    <dbReference type="NCBI Taxonomy" id="1094558"/>
    <lineage>
        <taxon>Bacteria</taxon>
        <taxon>Pseudomonadati</taxon>
        <taxon>Pseudomonadota</taxon>
        <taxon>Alphaproteobacteria</taxon>
        <taxon>Hyphomicrobiales</taxon>
        <taxon>Bartonellaceae</taxon>
        <taxon>Bartonella</taxon>
    </lineage>
</organism>
<protein>
    <recommendedName>
        <fullName evidence="7">NADP-dependent oxidoreductase domain-containing protein</fullName>
    </recommendedName>
</protein>
<reference evidence="8 9" key="1">
    <citation type="submission" date="2012-03" db="EMBL/GenBank/DDBJ databases">
        <title>The Genome Sequence of Bartonella tamiae Th239.</title>
        <authorList>
            <consortium name="The Broad Institute Genome Sequencing Platform"/>
            <consortium name="The Broad Institute Genome Sequencing Center for Infectious Disease"/>
            <person name="Feldgarden M."/>
            <person name="Kirby J."/>
            <person name="Kosoy M."/>
            <person name="Birtles R."/>
            <person name="Probert W.S."/>
            <person name="Chiaraviglio L."/>
            <person name="Young S.K."/>
            <person name="Zeng Q."/>
            <person name="Gargeya S."/>
            <person name="Fitzgerald M."/>
            <person name="Haas B."/>
            <person name="Abouelleil A."/>
            <person name="Alvarado L."/>
            <person name="Arachchi H.M."/>
            <person name="Berlin A."/>
            <person name="Chapman S.B."/>
            <person name="Gearin G."/>
            <person name="Goldberg J."/>
            <person name="Griggs A."/>
            <person name="Gujja S."/>
            <person name="Hansen M."/>
            <person name="Heiman D."/>
            <person name="Howarth C."/>
            <person name="Larimer J."/>
            <person name="Lui A."/>
            <person name="MacDonald P.J.P."/>
            <person name="McCowen C."/>
            <person name="Montmayeur A."/>
            <person name="Murphy C."/>
            <person name="Neiman D."/>
            <person name="Pearson M."/>
            <person name="Priest M."/>
            <person name="Roberts A."/>
            <person name="Saif S."/>
            <person name="Shea T."/>
            <person name="Sisk P."/>
            <person name="Stolte C."/>
            <person name="Sykes S."/>
            <person name="Wortman J."/>
            <person name="Nusbaum C."/>
            <person name="Birren B."/>
        </authorList>
    </citation>
    <scope>NUCLEOTIDE SEQUENCE [LARGE SCALE GENOMIC DNA]</scope>
    <source>
        <strain evidence="8 9">Th239</strain>
    </source>
</reference>
<comment type="caution">
    <text evidence="8">The sequence shown here is derived from an EMBL/GenBank/DDBJ whole genome shotgun (WGS) entry which is preliminary data.</text>
</comment>
<dbReference type="eggNOG" id="COG0656">
    <property type="taxonomic scope" value="Bacteria"/>
</dbReference>
<feature type="active site" description="Proton donor" evidence="4">
    <location>
        <position position="50"/>
    </location>
</feature>
<evidence type="ECO:0000313" key="9">
    <source>
        <dbReference type="Proteomes" id="UP000008952"/>
    </source>
</evidence>
<dbReference type="SUPFAM" id="SSF51430">
    <property type="entry name" value="NAD(P)-linked oxidoreductase"/>
    <property type="match status" value="1"/>
</dbReference>
<dbReference type="PRINTS" id="PR00069">
    <property type="entry name" value="ALDKETRDTASE"/>
</dbReference>
<dbReference type="FunFam" id="3.20.20.100:FF:000015">
    <property type="entry name" value="Oxidoreductase, aldo/keto reductase family"/>
    <property type="match status" value="1"/>
</dbReference>
<evidence type="ECO:0000259" key="7">
    <source>
        <dbReference type="Pfam" id="PF00248"/>
    </source>
</evidence>
<dbReference type="PIRSF" id="PIRSF000097">
    <property type="entry name" value="AKR"/>
    <property type="match status" value="1"/>
</dbReference>
<dbReference type="InterPro" id="IPR018170">
    <property type="entry name" value="Aldo/ket_reductase_CS"/>
</dbReference>
<evidence type="ECO:0000256" key="4">
    <source>
        <dbReference type="PIRSR" id="PIRSR000097-1"/>
    </source>
</evidence>
<evidence type="ECO:0000256" key="3">
    <source>
        <dbReference type="ARBA" id="ARBA00023002"/>
    </source>
</evidence>
<dbReference type="Gene3D" id="3.20.20.100">
    <property type="entry name" value="NADP-dependent oxidoreductase domain"/>
    <property type="match status" value="1"/>
</dbReference>
<dbReference type="InterPro" id="IPR036812">
    <property type="entry name" value="NAD(P)_OxRdtase_dom_sf"/>
</dbReference>
<dbReference type="PANTHER" id="PTHR43827:SF3">
    <property type="entry name" value="NADP-DEPENDENT OXIDOREDUCTASE DOMAIN-CONTAINING PROTEIN"/>
    <property type="match status" value="1"/>
</dbReference>
<dbReference type="HOGENOM" id="CLU_023205_0_1_5"/>
<feature type="binding site" evidence="5">
    <location>
        <position position="108"/>
    </location>
    <ligand>
        <name>substrate</name>
    </ligand>
</feature>
<accession>J0QTZ5</accession>
<evidence type="ECO:0000256" key="1">
    <source>
        <dbReference type="ARBA" id="ARBA00007905"/>
    </source>
</evidence>
<comment type="similarity">
    <text evidence="1">Belongs to the aldo/keto reductase family.</text>
</comment>
<evidence type="ECO:0000313" key="8">
    <source>
        <dbReference type="EMBL" id="EJF89381.1"/>
    </source>
</evidence>
<name>J0QTZ5_9HYPH</name>
<evidence type="ECO:0000256" key="6">
    <source>
        <dbReference type="PIRSR" id="PIRSR000097-3"/>
    </source>
</evidence>
<dbReference type="InterPro" id="IPR023210">
    <property type="entry name" value="NADP_OxRdtase_dom"/>
</dbReference>
<sequence>MTVPYLKMNDGHTIPQLGYGVWKIDENDTKTAVSTAIKTGYRHIDTAKAYDNEHGVREGVKASGVAREEIFIATKVWNTDQGFDKTLKAFDKSVEKLGTDYLDLYLIHWPVPSLDHFVETWKALIRLRDEKKVRSIGVCNFRITDLERLIKETGIAPALNQIELNPQFQQKELRIFHEKYNILTEAWAPLGRGALLNNPVLLNIAQAHGKTAAQIVLRWHIEIGNVTIPKSQTPSRMAENFNIFDFQLTAVDHDQIAHLDRADGRVGPDPVSFTG</sequence>
<dbReference type="OrthoDB" id="9804790at2"/>
<keyword evidence="9" id="KW-1185">Reference proteome</keyword>
<dbReference type="PATRIC" id="fig|1094558.3.peg.2070"/>